<comment type="caution">
    <text evidence="2">The sequence shown here is derived from an EMBL/GenBank/DDBJ whole genome shotgun (WGS) entry which is preliminary data.</text>
</comment>
<proteinExistence type="predicted"/>
<sequence>MSRHGGDPHPRTVRKPSSGFTSAATRLLLRHGGRKAANGESIEFFSALRKCLPDPHVSGQTAARRGATQRADGRGKASWGSSGGSADEVPSLSSGMGKHDYDWLMTPPRTPPWLPATSTSGHHQVPATPSRIAKAGSASHGKSNSRLGPTGVEKESPPTSRLSNCSSATSVNNALPPAGRVLRVRTSIDTASNASVSTTPLLSVGSSPRTPGTARSLAATPIAQTRRRDRARLATSFVVVQSRAASKSKTAESPEPTCNRAHPGPGISSLRSTASTSRQPSLPRRADVAMARSRLASQSNCTGSTLQPPDAHQTSSGASSVAASSKSRRVPTDPKKDGLAAASTMTQRWQQSLAPAIAASRNVQRDNSLDNASRRSSGASQKIKDEKTRPHRATAAVMGSDVTRTSSRKSANTTIVRRTVNENRDCQRQQNARHGGAGAPKYRKATTRSMTSRSRLVLMAATSTSGSSQLVAPAAAVAKVTRPDAFPSTQYDAILLREDPRNLTWLRGCDDGEDGSVAGPDLVDSSLELFDVLTGLSRMAVRI</sequence>
<name>A0A834ZWV1_9POAL</name>
<dbReference type="AlphaFoldDB" id="A0A834ZWV1"/>
<dbReference type="Proteomes" id="UP000636709">
    <property type="component" value="Unassembled WGS sequence"/>
</dbReference>
<dbReference type="EMBL" id="JACEFO010003038">
    <property type="protein sequence ID" value="KAF8644949.1"/>
    <property type="molecule type" value="Genomic_DNA"/>
</dbReference>
<feature type="region of interest" description="Disordered" evidence="1">
    <location>
        <begin position="132"/>
        <end position="174"/>
    </location>
</feature>
<keyword evidence="3" id="KW-1185">Reference proteome</keyword>
<feature type="region of interest" description="Disordered" evidence="1">
    <location>
        <begin position="1"/>
        <end position="24"/>
    </location>
</feature>
<feature type="compositionally biased region" description="Basic and acidic residues" evidence="1">
    <location>
        <begin position="1"/>
        <end position="10"/>
    </location>
</feature>
<feature type="compositionally biased region" description="Low complexity" evidence="1">
    <location>
        <begin position="315"/>
        <end position="325"/>
    </location>
</feature>
<protein>
    <submittedName>
        <fullName evidence="2">Uncharacterized protein</fullName>
    </submittedName>
</protein>
<feature type="compositionally biased region" description="Polar residues" evidence="1">
    <location>
        <begin position="269"/>
        <end position="280"/>
    </location>
</feature>
<feature type="compositionally biased region" description="Polar residues" evidence="1">
    <location>
        <begin position="343"/>
        <end position="353"/>
    </location>
</feature>
<feature type="region of interest" description="Disordered" evidence="1">
    <location>
        <begin position="426"/>
        <end position="451"/>
    </location>
</feature>
<evidence type="ECO:0000313" key="3">
    <source>
        <dbReference type="Proteomes" id="UP000636709"/>
    </source>
</evidence>
<organism evidence="2 3">
    <name type="scientific">Digitaria exilis</name>
    <dbReference type="NCBI Taxonomy" id="1010633"/>
    <lineage>
        <taxon>Eukaryota</taxon>
        <taxon>Viridiplantae</taxon>
        <taxon>Streptophyta</taxon>
        <taxon>Embryophyta</taxon>
        <taxon>Tracheophyta</taxon>
        <taxon>Spermatophyta</taxon>
        <taxon>Magnoliopsida</taxon>
        <taxon>Liliopsida</taxon>
        <taxon>Poales</taxon>
        <taxon>Poaceae</taxon>
        <taxon>PACMAD clade</taxon>
        <taxon>Panicoideae</taxon>
        <taxon>Panicodae</taxon>
        <taxon>Paniceae</taxon>
        <taxon>Anthephorinae</taxon>
        <taxon>Digitaria</taxon>
    </lineage>
</organism>
<feature type="region of interest" description="Disordered" evidence="1">
    <location>
        <begin position="197"/>
        <end position="410"/>
    </location>
</feature>
<dbReference type="OrthoDB" id="685089at2759"/>
<feature type="region of interest" description="Disordered" evidence="1">
    <location>
        <begin position="53"/>
        <end position="94"/>
    </location>
</feature>
<evidence type="ECO:0000313" key="2">
    <source>
        <dbReference type="EMBL" id="KAF8644949.1"/>
    </source>
</evidence>
<feature type="compositionally biased region" description="Polar residues" evidence="1">
    <location>
        <begin position="295"/>
        <end position="307"/>
    </location>
</feature>
<gene>
    <name evidence="2" type="ORF">HU200_066279</name>
</gene>
<feature type="compositionally biased region" description="Polar residues" evidence="1">
    <location>
        <begin position="369"/>
        <end position="380"/>
    </location>
</feature>
<evidence type="ECO:0000256" key="1">
    <source>
        <dbReference type="SAM" id="MobiDB-lite"/>
    </source>
</evidence>
<feature type="compositionally biased region" description="Polar residues" evidence="1">
    <location>
        <begin position="197"/>
        <end position="210"/>
    </location>
</feature>
<feature type="compositionally biased region" description="Polar residues" evidence="1">
    <location>
        <begin position="157"/>
        <end position="173"/>
    </location>
</feature>
<feature type="compositionally biased region" description="Low complexity" evidence="1">
    <location>
        <begin position="59"/>
        <end position="80"/>
    </location>
</feature>
<accession>A0A834ZWV1</accession>
<reference evidence="2" key="1">
    <citation type="submission" date="2020-07" db="EMBL/GenBank/DDBJ databases">
        <title>Genome sequence and genetic diversity analysis of an under-domesticated orphan crop, white fonio (Digitaria exilis).</title>
        <authorList>
            <person name="Bennetzen J.L."/>
            <person name="Chen S."/>
            <person name="Ma X."/>
            <person name="Wang X."/>
            <person name="Yssel A.E.J."/>
            <person name="Chaluvadi S.R."/>
            <person name="Johnson M."/>
            <person name="Gangashetty P."/>
            <person name="Hamidou F."/>
            <person name="Sanogo M.D."/>
            <person name="Zwaenepoel A."/>
            <person name="Wallace J."/>
            <person name="Van De Peer Y."/>
            <person name="Van Deynze A."/>
        </authorList>
    </citation>
    <scope>NUCLEOTIDE SEQUENCE</scope>
    <source>
        <tissue evidence="2">Leaves</tissue>
    </source>
</reference>